<keyword evidence="2" id="KW-1185">Reference proteome</keyword>
<protein>
    <submittedName>
        <fullName evidence="1">Uncharacterized protein</fullName>
    </submittedName>
</protein>
<dbReference type="RefSeq" id="WP_066596449.1">
    <property type="nucleotide sequence ID" value="NZ_CP016282.1"/>
</dbReference>
<gene>
    <name evidence="1" type="ORF">PA27867_2260</name>
</gene>
<dbReference type="EMBL" id="CP016282">
    <property type="protein sequence ID" value="ANP73212.1"/>
    <property type="molecule type" value="Genomic_DNA"/>
</dbReference>
<dbReference type="OrthoDB" id="5125852at2"/>
<evidence type="ECO:0000313" key="1">
    <source>
        <dbReference type="EMBL" id="ANP73212.1"/>
    </source>
</evidence>
<dbReference type="STRING" id="670052.PA27867_2260"/>
<name>A0A1B1BKQ9_9MICO</name>
<organism evidence="1 2">
    <name type="scientific">Cryobacterium arcticum</name>
    <dbReference type="NCBI Taxonomy" id="670052"/>
    <lineage>
        <taxon>Bacteria</taxon>
        <taxon>Bacillati</taxon>
        <taxon>Actinomycetota</taxon>
        <taxon>Actinomycetes</taxon>
        <taxon>Micrococcales</taxon>
        <taxon>Microbacteriaceae</taxon>
        <taxon>Cryobacterium</taxon>
    </lineage>
</organism>
<dbReference type="KEGG" id="cart:PA27867_2260"/>
<dbReference type="AlphaFoldDB" id="A0A1B1BKQ9"/>
<evidence type="ECO:0000313" key="2">
    <source>
        <dbReference type="Proteomes" id="UP000092582"/>
    </source>
</evidence>
<accession>A0A1B1BKQ9</accession>
<reference evidence="1 2" key="1">
    <citation type="submission" date="2016-06" db="EMBL/GenBank/DDBJ databases">
        <title>Genome sequencing of Cryobacterium arcticum PAMC 27867.</title>
        <authorList>
            <person name="Lee J."/>
            <person name="Kim O.-S."/>
        </authorList>
    </citation>
    <scope>NUCLEOTIDE SEQUENCE [LARGE SCALE GENOMIC DNA]</scope>
    <source>
        <strain evidence="1 2">PAMC 27867</strain>
    </source>
</reference>
<sequence length="156" mass="16424">MFGRRRRIAPTIPVLAAPAPAELSRDQVFEHLHAALSDLVGADGAWTLVPRVESDTDVIFHGLKAHQIAAALTEILATETVRLRTDTPAAPANIAEPRTDTPVDGITAVSTGALLVSSGAEPTALPWNPAPISVWAEPETGARTGARTDTVVRRVA</sequence>
<dbReference type="Proteomes" id="UP000092582">
    <property type="component" value="Chromosome 1"/>
</dbReference>
<proteinExistence type="predicted"/>